<dbReference type="PANTHER" id="PTHR36966">
    <property type="entry name" value="REP-ASSOCIATED TYROSINE TRANSPOSASE"/>
    <property type="match status" value="1"/>
</dbReference>
<dbReference type="PANTHER" id="PTHR36966:SF1">
    <property type="entry name" value="REP-ASSOCIATED TYROSINE TRANSPOSASE"/>
    <property type="match status" value="1"/>
</dbReference>
<reference evidence="2 3" key="1">
    <citation type="submission" date="2020-07" db="EMBL/GenBank/DDBJ databases">
        <title>Luteimonas sp. SJ-92.</title>
        <authorList>
            <person name="Huang X.-X."/>
            <person name="Xu L."/>
            <person name="Sun J.-Q."/>
        </authorList>
    </citation>
    <scope>NUCLEOTIDE SEQUENCE [LARGE SCALE GENOMIC DNA]</scope>
    <source>
        <strain evidence="2 3">SJ-92</strain>
    </source>
</reference>
<dbReference type="RefSeq" id="WP_180679876.1">
    <property type="nucleotide sequence ID" value="NZ_JACCKA010000088.1"/>
</dbReference>
<dbReference type="Gene3D" id="3.30.70.1290">
    <property type="entry name" value="Transposase IS200-like"/>
    <property type="match status" value="1"/>
</dbReference>
<evidence type="ECO:0000259" key="1">
    <source>
        <dbReference type="SMART" id="SM01321"/>
    </source>
</evidence>
<feature type="domain" description="Transposase IS200-like" evidence="1">
    <location>
        <begin position="3"/>
        <end position="95"/>
    </location>
</feature>
<dbReference type="EMBL" id="JACCKA010000088">
    <property type="protein sequence ID" value="NZA28115.1"/>
    <property type="molecule type" value="Genomic_DNA"/>
</dbReference>
<dbReference type="InterPro" id="IPR036515">
    <property type="entry name" value="Transposase_17_sf"/>
</dbReference>
<dbReference type="Proteomes" id="UP000578091">
    <property type="component" value="Unassembled WGS sequence"/>
</dbReference>
<organism evidence="2 3">
    <name type="scientific">Luteimonas salinisoli</name>
    <dbReference type="NCBI Taxonomy" id="2752307"/>
    <lineage>
        <taxon>Bacteria</taxon>
        <taxon>Pseudomonadati</taxon>
        <taxon>Pseudomonadota</taxon>
        <taxon>Gammaproteobacteria</taxon>
        <taxon>Lysobacterales</taxon>
        <taxon>Lysobacteraceae</taxon>
        <taxon>Luteimonas</taxon>
    </lineage>
</organism>
<evidence type="ECO:0000313" key="3">
    <source>
        <dbReference type="Proteomes" id="UP000578091"/>
    </source>
</evidence>
<keyword evidence="3" id="KW-1185">Reference proteome</keyword>
<dbReference type="InterPro" id="IPR002686">
    <property type="entry name" value="Transposase_17"/>
</dbReference>
<gene>
    <name evidence="2" type="ORF">H0E84_17180</name>
</gene>
<dbReference type="SUPFAM" id="SSF143422">
    <property type="entry name" value="Transposase IS200-like"/>
    <property type="match status" value="1"/>
</dbReference>
<dbReference type="InterPro" id="IPR052715">
    <property type="entry name" value="RAYT_transposase"/>
</dbReference>
<accession>A0A853JGX0</accession>
<dbReference type="SMART" id="SM01321">
    <property type="entry name" value="Y1_Tnp"/>
    <property type="match status" value="1"/>
</dbReference>
<sequence length="122" mass="14170">MNAWPTQLSESCAACADEEALDSLAWVVMPDHLHWLLQLRRSSLSRCMQAFKSRSARAVNAAGAWQGSVWQAGFYDHRLRDERDLERQSRYLIANPIRRGLVSDIDAYPYWWCRWISRAADL</sequence>
<proteinExistence type="predicted"/>
<comment type="caution">
    <text evidence="2">The sequence shown here is derived from an EMBL/GenBank/DDBJ whole genome shotgun (WGS) entry which is preliminary data.</text>
</comment>
<name>A0A853JGX0_9GAMM</name>
<dbReference type="GO" id="GO:0006313">
    <property type="term" value="P:DNA transposition"/>
    <property type="evidence" value="ECO:0007669"/>
    <property type="project" value="InterPro"/>
</dbReference>
<dbReference type="Pfam" id="PF01797">
    <property type="entry name" value="Y1_Tnp"/>
    <property type="match status" value="1"/>
</dbReference>
<dbReference type="AlphaFoldDB" id="A0A853JGX0"/>
<dbReference type="GO" id="GO:0043565">
    <property type="term" value="F:sequence-specific DNA binding"/>
    <property type="evidence" value="ECO:0007669"/>
    <property type="project" value="TreeGrafter"/>
</dbReference>
<evidence type="ECO:0000313" key="2">
    <source>
        <dbReference type="EMBL" id="NZA28115.1"/>
    </source>
</evidence>
<dbReference type="NCBIfam" id="NF047646">
    <property type="entry name" value="REP_Tyr_transpos"/>
    <property type="match status" value="1"/>
</dbReference>
<dbReference type="GO" id="GO:0004803">
    <property type="term" value="F:transposase activity"/>
    <property type="evidence" value="ECO:0007669"/>
    <property type="project" value="InterPro"/>
</dbReference>
<protein>
    <submittedName>
        <fullName evidence="2">Transposase</fullName>
    </submittedName>
</protein>